<evidence type="ECO:0000313" key="8">
    <source>
        <dbReference type="Proteomes" id="UP000220922"/>
    </source>
</evidence>
<feature type="transmembrane region" description="Helical" evidence="5">
    <location>
        <begin position="55"/>
        <end position="82"/>
    </location>
</feature>
<dbReference type="CDD" id="cd07042">
    <property type="entry name" value="STAS_SulP_like_sulfate_transporter"/>
    <property type="match status" value="1"/>
</dbReference>
<dbReference type="PANTHER" id="PTHR11814">
    <property type="entry name" value="SULFATE TRANSPORTER"/>
    <property type="match status" value="1"/>
</dbReference>
<evidence type="ECO:0000313" key="7">
    <source>
        <dbReference type="EMBL" id="PDV98205.1"/>
    </source>
</evidence>
<dbReference type="AlphaFoldDB" id="A0A2H3KJX2"/>
<feature type="transmembrane region" description="Helical" evidence="5">
    <location>
        <begin position="377"/>
        <end position="405"/>
    </location>
</feature>
<name>A0A2H3KJX2_9CHLR</name>
<dbReference type="SUPFAM" id="SSF52091">
    <property type="entry name" value="SpoIIaa-like"/>
    <property type="match status" value="1"/>
</dbReference>
<feature type="transmembrane region" description="Helical" evidence="5">
    <location>
        <begin position="170"/>
        <end position="188"/>
    </location>
</feature>
<evidence type="ECO:0000256" key="3">
    <source>
        <dbReference type="ARBA" id="ARBA00022989"/>
    </source>
</evidence>
<gene>
    <name evidence="7" type="ORF">A9Q02_16315</name>
</gene>
<evidence type="ECO:0000256" key="1">
    <source>
        <dbReference type="ARBA" id="ARBA00004141"/>
    </source>
</evidence>
<keyword evidence="3 5" id="KW-1133">Transmembrane helix</keyword>
<dbReference type="EMBL" id="LYXE01000109">
    <property type="protein sequence ID" value="PDV98205.1"/>
    <property type="molecule type" value="Genomic_DNA"/>
</dbReference>
<evidence type="ECO:0000256" key="4">
    <source>
        <dbReference type="ARBA" id="ARBA00023136"/>
    </source>
</evidence>
<dbReference type="InterPro" id="IPR036513">
    <property type="entry name" value="STAS_dom_sf"/>
</dbReference>
<feature type="transmembrane region" description="Helical" evidence="5">
    <location>
        <begin position="195"/>
        <end position="214"/>
    </location>
</feature>
<dbReference type="InterPro" id="IPR011547">
    <property type="entry name" value="SLC26A/SulP_dom"/>
</dbReference>
<dbReference type="GO" id="GO:0016020">
    <property type="term" value="C:membrane"/>
    <property type="evidence" value="ECO:0007669"/>
    <property type="project" value="UniProtKB-SubCell"/>
</dbReference>
<dbReference type="Pfam" id="PF01740">
    <property type="entry name" value="STAS"/>
    <property type="match status" value="1"/>
</dbReference>
<sequence>MNLPLPRRKFFNPATVREDLSAGLVLGIQSIPGGLAAGLLALVNPVYGLYSYMTGVITGAFFTSSVFMSVQATSAMALIIASVPLVTQASDPNVPLFTLAVLTGVLMLAAGLFKLGQLVRFVPKSVMVGFVNAVALLIILGQLDDFTGYNSSGPNRVVRTFDLLRNLEQIHVPTLAAGVLTIILILTLEQTRLKALGMVVALFFVSLIVPLAGAEQIALAKDLADIPSSLPMPVLPSLALVPVLLIPALSLAFVGLVQGASISASVANPDGRFPNASGDFVGQGAAGIVAGVLQGMPVGASMSATSLVIGAGARSRLANIVAGVVIALGILLFGRLVGLIAMPALAGLLIVIGFRTLRLSQVVTVWKTGVVQQTVMLLTFSAGLLVPLQYSVLMGVGLAVLLYVFQQSNRVRVVALQIEPGQYPVEGEPPAEVPGRQVTILVPYGSLFFAAAPVFNAQLPTVTESSRNAVVILVLRGETELGSTFMDVIARYAEALRGQNSRLMLSGVAPSVETQLERTGLLHALGRRNIFIVDERVGQALQEAMDAAERWIDAQAQEG</sequence>
<comment type="subcellular location">
    <subcellularLocation>
        <location evidence="1">Membrane</location>
        <topology evidence="1">Multi-pass membrane protein</topology>
    </subcellularLocation>
</comment>
<feature type="transmembrane region" description="Helical" evidence="5">
    <location>
        <begin position="317"/>
        <end position="334"/>
    </location>
</feature>
<proteinExistence type="predicted"/>
<feature type="transmembrane region" description="Helical" evidence="5">
    <location>
        <begin position="125"/>
        <end position="143"/>
    </location>
</feature>
<dbReference type="OrthoDB" id="9771198at2"/>
<dbReference type="Proteomes" id="UP000220922">
    <property type="component" value="Unassembled WGS sequence"/>
</dbReference>
<dbReference type="PROSITE" id="PS50801">
    <property type="entry name" value="STAS"/>
    <property type="match status" value="1"/>
</dbReference>
<feature type="transmembrane region" description="Helical" evidence="5">
    <location>
        <begin position="94"/>
        <end position="113"/>
    </location>
</feature>
<keyword evidence="2 5" id="KW-0812">Transmembrane</keyword>
<dbReference type="Gene3D" id="3.30.750.24">
    <property type="entry name" value="STAS domain"/>
    <property type="match status" value="1"/>
</dbReference>
<accession>A0A2H3KJX2</accession>
<reference evidence="7 8" key="1">
    <citation type="submission" date="2016-05" db="EMBL/GenBank/DDBJ databases">
        <authorList>
            <person name="Lavstsen T."/>
            <person name="Jespersen J.S."/>
        </authorList>
    </citation>
    <scope>NUCLEOTIDE SEQUENCE [LARGE SCALE GENOMIC DNA]</scope>
    <source>
        <strain evidence="7 8">B7-9</strain>
    </source>
</reference>
<dbReference type="InterPro" id="IPR001902">
    <property type="entry name" value="SLC26A/SulP_fam"/>
</dbReference>
<evidence type="ECO:0000259" key="6">
    <source>
        <dbReference type="PROSITE" id="PS50801"/>
    </source>
</evidence>
<comment type="caution">
    <text evidence="7">The sequence shown here is derived from an EMBL/GenBank/DDBJ whole genome shotgun (WGS) entry which is preliminary data.</text>
</comment>
<dbReference type="RefSeq" id="WP_097653707.1">
    <property type="nucleotide sequence ID" value="NZ_LYXE01000109.1"/>
</dbReference>
<dbReference type="Pfam" id="PF00916">
    <property type="entry name" value="Sulfate_transp"/>
    <property type="match status" value="1"/>
</dbReference>
<feature type="transmembrane region" description="Helical" evidence="5">
    <location>
        <begin position="20"/>
        <end position="43"/>
    </location>
</feature>
<keyword evidence="8" id="KW-1185">Reference proteome</keyword>
<keyword evidence="4 5" id="KW-0472">Membrane</keyword>
<dbReference type="GO" id="GO:0055085">
    <property type="term" value="P:transmembrane transport"/>
    <property type="evidence" value="ECO:0007669"/>
    <property type="project" value="InterPro"/>
</dbReference>
<feature type="domain" description="STAS" evidence="6">
    <location>
        <begin position="438"/>
        <end position="548"/>
    </location>
</feature>
<evidence type="ECO:0000256" key="5">
    <source>
        <dbReference type="SAM" id="Phobius"/>
    </source>
</evidence>
<protein>
    <recommendedName>
        <fullName evidence="6">STAS domain-containing protein</fullName>
    </recommendedName>
</protein>
<evidence type="ECO:0000256" key="2">
    <source>
        <dbReference type="ARBA" id="ARBA00022692"/>
    </source>
</evidence>
<feature type="transmembrane region" description="Helical" evidence="5">
    <location>
        <begin position="234"/>
        <end position="257"/>
    </location>
</feature>
<dbReference type="InterPro" id="IPR002645">
    <property type="entry name" value="STAS_dom"/>
</dbReference>
<organism evidence="7 8">
    <name type="scientific">Candidatus Chloroploca asiatica</name>
    <dbReference type="NCBI Taxonomy" id="1506545"/>
    <lineage>
        <taxon>Bacteria</taxon>
        <taxon>Bacillati</taxon>
        <taxon>Chloroflexota</taxon>
        <taxon>Chloroflexia</taxon>
        <taxon>Chloroflexales</taxon>
        <taxon>Chloroflexineae</taxon>
        <taxon>Oscillochloridaceae</taxon>
        <taxon>Candidatus Chloroploca</taxon>
    </lineage>
</organism>